<dbReference type="PANTHER" id="PTHR46580">
    <property type="entry name" value="SENSOR KINASE-RELATED"/>
    <property type="match status" value="1"/>
</dbReference>
<evidence type="ECO:0000313" key="4">
    <source>
        <dbReference type="Proteomes" id="UP001589867"/>
    </source>
</evidence>
<dbReference type="InterPro" id="IPR011050">
    <property type="entry name" value="Pectin_lyase_fold/virulence"/>
</dbReference>
<name>A0ABV6M4W7_9ACTN</name>
<evidence type="ECO:0000259" key="2">
    <source>
        <dbReference type="Pfam" id="PF13229"/>
    </source>
</evidence>
<dbReference type="SUPFAM" id="SSF51126">
    <property type="entry name" value="Pectin lyase-like"/>
    <property type="match status" value="1"/>
</dbReference>
<keyword evidence="1" id="KW-0732">Signal</keyword>
<dbReference type="RefSeq" id="WP_377252793.1">
    <property type="nucleotide sequence ID" value="NZ_JBHLUH010000039.1"/>
</dbReference>
<evidence type="ECO:0000256" key="1">
    <source>
        <dbReference type="ARBA" id="ARBA00022729"/>
    </source>
</evidence>
<sequence>MPVDPAAADTTVVRTRAELVAALAAATAGDTVFVDGAASINLTGLKRIPIPAGVTLASNRGQSGAAGGLLYNTELQLGDGGETWAQFLVTGAGVRVTGLRLRGPDTEIRDTAYQYDNSRGIEAVGASDLLVDRNEMWGWSHAAVYLGNTIEGRVYNNYMHHNRRTGLGYGVVLYADASALIENNTFTQNRHDIAGSGIRTQRYEARFNVTSAYAGSHAFDMHGENETQHNGQPWAGAVMHIKHNSFRSASYAGVAVRGRPSIGAWISGNCFAHGGASTATRQVHFSGNFHVGANTYGTTTGNCHQTGRRVAWQLSSGGTGSWTAVAPYTYDVSELGFGDFNGDGRTDAFRATGYRWYYSPGATGKWVGAATSNQTISGLRFGDFNGDGKTDVFTSAAGQWQYSSGAVGGWQDLATSNVPLADLRFGDFDGDGKTDVFRTDGLQWYYSSGGTSSWRALERAEMPIGSLRFGDFNGDGKTDVFTVVDGRWLISWGGASKWQEVNNSSTGLVSLRFGDFNGDGRTDVFQSSGGRWYYSSAAQSSWIAMAQSGCPVTSLHVSDDFNGDGKADVFDGRCGG</sequence>
<organism evidence="3 4">
    <name type="scientific">Phytohabitans kaempferiae</name>
    <dbReference type="NCBI Taxonomy" id="1620943"/>
    <lineage>
        <taxon>Bacteria</taxon>
        <taxon>Bacillati</taxon>
        <taxon>Actinomycetota</taxon>
        <taxon>Actinomycetes</taxon>
        <taxon>Micromonosporales</taxon>
        <taxon>Micromonosporaceae</taxon>
    </lineage>
</organism>
<dbReference type="Proteomes" id="UP001589867">
    <property type="component" value="Unassembled WGS sequence"/>
</dbReference>
<dbReference type="Pfam" id="PF13517">
    <property type="entry name" value="FG-GAP_3"/>
    <property type="match status" value="2"/>
</dbReference>
<accession>A0ABV6M4W7</accession>
<protein>
    <submittedName>
        <fullName evidence="3">FG-GAP-like repeat-containing protein</fullName>
    </submittedName>
</protein>
<reference evidence="3 4" key="1">
    <citation type="submission" date="2024-09" db="EMBL/GenBank/DDBJ databases">
        <authorList>
            <person name="Sun Q."/>
            <person name="Mori K."/>
        </authorList>
    </citation>
    <scope>NUCLEOTIDE SEQUENCE [LARGE SCALE GENOMIC DNA]</scope>
    <source>
        <strain evidence="3 4">TBRC 3947</strain>
    </source>
</reference>
<dbReference type="InterPro" id="IPR013517">
    <property type="entry name" value="FG-GAP"/>
</dbReference>
<comment type="caution">
    <text evidence="3">The sequence shown here is derived from an EMBL/GenBank/DDBJ whole genome shotgun (WGS) entry which is preliminary data.</text>
</comment>
<feature type="domain" description="Right handed beta helix" evidence="2">
    <location>
        <begin position="97"/>
        <end position="195"/>
    </location>
</feature>
<dbReference type="SUPFAM" id="SSF69318">
    <property type="entry name" value="Integrin alpha N-terminal domain"/>
    <property type="match status" value="1"/>
</dbReference>
<dbReference type="InterPro" id="IPR039448">
    <property type="entry name" value="Beta_helix"/>
</dbReference>
<proteinExistence type="predicted"/>
<evidence type="ECO:0000313" key="3">
    <source>
        <dbReference type="EMBL" id="MFC0529732.1"/>
    </source>
</evidence>
<dbReference type="Gene3D" id="2.160.20.10">
    <property type="entry name" value="Single-stranded right-handed beta-helix, Pectin lyase-like"/>
    <property type="match status" value="1"/>
</dbReference>
<dbReference type="InterPro" id="IPR012334">
    <property type="entry name" value="Pectin_lyas_fold"/>
</dbReference>
<gene>
    <name evidence="3" type="ORF">ACFFIA_18910</name>
</gene>
<dbReference type="SMART" id="SM00710">
    <property type="entry name" value="PbH1"/>
    <property type="match status" value="5"/>
</dbReference>
<dbReference type="InterPro" id="IPR006626">
    <property type="entry name" value="PbH1"/>
</dbReference>
<dbReference type="Pfam" id="PF13229">
    <property type="entry name" value="Beta_helix"/>
    <property type="match status" value="1"/>
</dbReference>
<keyword evidence="4" id="KW-1185">Reference proteome</keyword>
<dbReference type="EMBL" id="JBHLUH010000039">
    <property type="protein sequence ID" value="MFC0529732.1"/>
    <property type="molecule type" value="Genomic_DNA"/>
</dbReference>
<dbReference type="PANTHER" id="PTHR46580:SF4">
    <property type="entry name" value="ATP_GTP-BINDING PROTEIN"/>
    <property type="match status" value="1"/>
</dbReference>
<dbReference type="InterPro" id="IPR028994">
    <property type="entry name" value="Integrin_alpha_N"/>
</dbReference>